<keyword evidence="2" id="KW-1185">Reference proteome</keyword>
<protein>
    <submittedName>
        <fullName evidence="1">Uncharacterized protein</fullName>
    </submittedName>
</protein>
<accession>A0ABN8QNY0</accession>
<dbReference type="Proteomes" id="UP001159405">
    <property type="component" value="Unassembled WGS sequence"/>
</dbReference>
<gene>
    <name evidence="1" type="ORF">PLOB_00008796</name>
</gene>
<evidence type="ECO:0000313" key="1">
    <source>
        <dbReference type="EMBL" id="CAH3167638.1"/>
    </source>
</evidence>
<evidence type="ECO:0000313" key="2">
    <source>
        <dbReference type="Proteomes" id="UP001159405"/>
    </source>
</evidence>
<organism evidence="1 2">
    <name type="scientific">Porites lobata</name>
    <dbReference type="NCBI Taxonomy" id="104759"/>
    <lineage>
        <taxon>Eukaryota</taxon>
        <taxon>Metazoa</taxon>
        <taxon>Cnidaria</taxon>
        <taxon>Anthozoa</taxon>
        <taxon>Hexacorallia</taxon>
        <taxon>Scleractinia</taxon>
        <taxon>Fungiina</taxon>
        <taxon>Poritidae</taxon>
        <taxon>Porites</taxon>
    </lineage>
</organism>
<comment type="caution">
    <text evidence="1">The sequence shown here is derived from an EMBL/GenBank/DDBJ whole genome shotgun (WGS) entry which is preliminary data.</text>
</comment>
<proteinExistence type="predicted"/>
<reference evidence="1 2" key="1">
    <citation type="submission" date="2022-05" db="EMBL/GenBank/DDBJ databases">
        <authorList>
            <consortium name="Genoscope - CEA"/>
            <person name="William W."/>
        </authorList>
    </citation>
    <scope>NUCLEOTIDE SEQUENCE [LARGE SCALE GENOMIC DNA]</scope>
</reference>
<name>A0ABN8QNY0_9CNID</name>
<dbReference type="EMBL" id="CALNXK010000141">
    <property type="protein sequence ID" value="CAH3167638.1"/>
    <property type="molecule type" value="Genomic_DNA"/>
</dbReference>
<sequence>MSELWDAKGYGDLGLSSQNLRDQAARLEKTLEESSENLSWEAQTDANSRVLAQRIVFIDQVTFHINDWNSGSDNQHISLKAAFVLLAVGLQKPSPKSKAKDHQDVLSKRLILWRQGEINKLLREGRIIQGRIGKLKASEPPDRSKVFAKLVLEGQINSALRFLSETTSGGVLSLTDEVMSQLKQKHPNPQSAKLGSLLFGPIDDQYPESVYTEINGEMVRQAALRTKGAGGPEPLVANRLIPLDKGEGAVRPIGVGEVLRRICGKCVMSVGKKDVVDASGSLPLCAGQKSGSEAAILAMHNLFESDDTDAVLLIDASNAFNALNRAAALHNI</sequence>